<dbReference type="InterPro" id="IPR004655">
    <property type="entry name" value="FabH"/>
</dbReference>
<evidence type="ECO:0000256" key="10">
    <source>
        <dbReference type="ARBA" id="ARBA00023315"/>
    </source>
</evidence>
<dbReference type="HAMAP" id="MF_01815">
    <property type="entry name" value="FabH"/>
    <property type="match status" value="1"/>
</dbReference>
<comment type="similarity">
    <text evidence="2 12">Belongs to the thiolase-like superfamily. FabH family.</text>
</comment>
<dbReference type="Proteomes" id="UP000254808">
    <property type="component" value="Chromosome"/>
</dbReference>
<dbReference type="AlphaFoldDB" id="A0A345UKI4"/>
<keyword evidence="16" id="KW-1185">Reference proteome</keyword>
<dbReference type="PANTHER" id="PTHR43091:SF1">
    <property type="entry name" value="BETA-KETOACYL-[ACYL-CARRIER-PROTEIN] SYNTHASE III, CHLOROPLASTIC"/>
    <property type="match status" value="1"/>
</dbReference>
<evidence type="ECO:0000256" key="9">
    <source>
        <dbReference type="ARBA" id="ARBA00023268"/>
    </source>
</evidence>
<feature type="active site" evidence="12">
    <location>
        <position position="115"/>
    </location>
</feature>
<keyword evidence="10 12" id="KW-0012">Acyltransferase</keyword>
<dbReference type="InterPro" id="IPR013751">
    <property type="entry name" value="ACP_syn_III_N"/>
</dbReference>
<dbReference type="Pfam" id="PF08545">
    <property type="entry name" value="ACP_syn_III"/>
    <property type="match status" value="1"/>
</dbReference>
<dbReference type="GO" id="GO:0005737">
    <property type="term" value="C:cytoplasm"/>
    <property type="evidence" value="ECO:0007669"/>
    <property type="project" value="UniProtKB-SubCell"/>
</dbReference>
<gene>
    <name evidence="12" type="primary">fabH</name>
    <name evidence="15" type="ORF">CYPRO_1736</name>
</gene>
<comment type="subcellular location">
    <subcellularLocation>
        <location evidence="12">Cytoplasm</location>
    </subcellularLocation>
</comment>
<dbReference type="GO" id="GO:0006633">
    <property type="term" value="P:fatty acid biosynthetic process"/>
    <property type="evidence" value="ECO:0007669"/>
    <property type="project" value="UniProtKB-UniRule"/>
</dbReference>
<evidence type="ECO:0000256" key="8">
    <source>
        <dbReference type="ARBA" id="ARBA00023160"/>
    </source>
</evidence>
<comment type="subunit">
    <text evidence="12">Homodimer.</text>
</comment>
<organism evidence="15 16">
    <name type="scientific">Cyclonatronum proteinivorum</name>
    <dbReference type="NCBI Taxonomy" id="1457365"/>
    <lineage>
        <taxon>Bacteria</taxon>
        <taxon>Pseudomonadati</taxon>
        <taxon>Balneolota</taxon>
        <taxon>Balneolia</taxon>
        <taxon>Balneolales</taxon>
        <taxon>Cyclonatronaceae</taxon>
        <taxon>Cyclonatronum</taxon>
    </lineage>
</organism>
<evidence type="ECO:0000313" key="15">
    <source>
        <dbReference type="EMBL" id="AXJ00986.1"/>
    </source>
</evidence>
<reference evidence="15 16" key="1">
    <citation type="submission" date="2018-03" db="EMBL/GenBank/DDBJ databases">
        <title>Phenotypic and genomic properties of Cyclonatronum proteinivorum gen. nov., sp. nov., a haloalkaliphilic bacteroidete from soda lakes possessing Na+-translocating rhodopsin.</title>
        <authorList>
            <person name="Toshchakov S.V."/>
            <person name="Korzhenkov A."/>
            <person name="Samarov N.I."/>
            <person name="Kublanov I.V."/>
            <person name="Muntyan M.S."/>
            <person name="Sorokin D.Y."/>
        </authorList>
    </citation>
    <scope>NUCLEOTIDE SEQUENCE [LARGE SCALE GENOMIC DNA]</scope>
    <source>
        <strain evidence="15 16">Omega</strain>
    </source>
</reference>
<dbReference type="NCBIfam" id="NF006829">
    <property type="entry name" value="PRK09352.1"/>
    <property type="match status" value="1"/>
</dbReference>
<comment type="function">
    <text evidence="12">Catalyzes the condensation reaction of fatty acid synthesis by the addition to an acyl acceptor of two carbons from malonyl-ACP. Catalyzes the first condensation reaction which initiates fatty acid synthesis and may therefore play a role in governing the total rate of fatty acid production. Possesses both acetoacetyl-ACP synthase and acetyl transacylase activities. Its substrate specificity determines the biosynthesis of branched-chain and/or straight-chain of fatty acids.</text>
</comment>
<feature type="active site" evidence="12">
    <location>
        <position position="256"/>
    </location>
</feature>
<evidence type="ECO:0000256" key="4">
    <source>
        <dbReference type="ARBA" id="ARBA00022516"/>
    </source>
</evidence>
<dbReference type="OrthoDB" id="9815506at2"/>
<comment type="pathway">
    <text evidence="1 12">Lipid metabolism; fatty acid biosynthesis.</text>
</comment>
<name>A0A345UKI4_9BACT</name>
<dbReference type="PANTHER" id="PTHR43091">
    <property type="entry name" value="3-OXOACYL-[ACYL-CARRIER-PROTEIN] SYNTHASE"/>
    <property type="match status" value="1"/>
</dbReference>
<dbReference type="CDD" id="cd00830">
    <property type="entry name" value="KAS_III"/>
    <property type="match status" value="1"/>
</dbReference>
<feature type="region of interest" description="ACP-binding" evidence="12">
    <location>
        <begin position="257"/>
        <end position="261"/>
    </location>
</feature>
<dbReference type="Pfam" id="PF08541">
    <property type="entry name" value="ACP_syn_III_C"/>
    <property type="match status" value="1"/>
</dbReference>
<evidence type="ECO:0000256" key="7">
    <source>
        <dbReference type="ARBA" id="ARBA00023098"/>
    </source>
</evidence>
<keyword evidence="5 12" id="KW-0808">Transferase</keyword>
<evidence type="ECO:0000256" key="2">
    <source>
        <dbReference type="ARBA" id="ARBA00008642"/>
    </source>
</evidence>
<evidence type="ECO:0000256" key="11">
    <source>
        <dbReference type="ARBA" id="ARBA00051096"/>
    </source>
</evidence>
<comment type="domain">
    <text evidence="12">The last Arg residue of the ACP-binding site is essential for the weak association between ACP/AcpP and FabH.</text>
</comment>
<evidence type="ECO:0000313" key="16">
    <source>
        <dbReference type="Proteomes" id="UP000254808"/>
    </source>
</evidence>
<feature type="active site" evidence="12">
    <location>
        <position position="286"/>
    </location>
</feature>
<feature type="domain" description="Beta-ketoacyl-[acyl-carrier-protein] synthase III N-terminal" evidence="14">
    <location>
        <begin position="111"/>
        <end position="188"/>
    </location>
</feature>
<dbReference type="FunFam" id="3.40.47.10:FF:000004">
    <property type="entry name" value="3-oxoacyl-[acyl-carrier-protein] synthase 3"/>
    <property type="match status" value="1"/>
</dbReference>
<dbReference type="RefSeq" id="WP_114984229.1">
    <property type="nucleotide sequence ID" value="NZ_CP027806.1"/>
</dbReference>
<dbReference type="GO" id="GO:0033818">
    <property type="term" value="F:beta-ketoacyl-acyl-carrier-protein synthase III activity"/>
    <property type="evidence" value="ECO:0007669"/>
    <property type="project" value="UniProtKB-UniRule"/>
</dbReference>
<evidence type="ECO:0000256" key="1">
    <source>
        <dbReference type="ARBA" id="ARBA00005194"/>
    </source>
</evidence>
<keyword evidence="4 12" id="KW-0444">Lipid biosynthesis</keyword>
<proteinExistence type="inferred from homology"/>
<dbReference type="InterPro" id="IPR016039">
    <property type="entry name" value="Thiolase-like"/>
</dbReference>
<sequence>MIRYYGKLAGYGKAIPETVITNDELSKKVDTTDEWIRERTGIRERHVVKDGEHCSDLATQAAQAAMDKAGITAEEVDLIIVATSSPDYLMPPVSSQVQHNLGAAKAGAFSMVVGCTGFVYSLVTADQFIRSGQYRNIVVIGVEVISRNVDWNDRNTCVLFGDGAAAVVIQRTEDENKGMLAHHLGSDGSGLEHIIQVSGGTRYSVTPERLEQGMQYLKMNGREVFKFASVKMGEALKIVLDETGYSSADIDLFIPHQANARIIEFASRQARLPAEKVFVNVDRYGNTSAASVPIALTEAFEQNRLKEGDLLALVAFGAGLTWASCLFRV</sequence>
<dbReference type="UniPathway" id="UPA00094"/>
<comment type="catalytic activity">
    <reaction evidence="11">
        <text>malonyl-[ACP] + acetyl-CoA + H(+) = 3-oxobutanoyl-[ACP] + CO2 + CoA</text>
        <dbReference type="Rhea" id="RHEA:12080"/>
        <dbReference type="Rhea" id="RHEA-COMP:9623"/>
        <dbReference type="Rhea" id="RHEA-COMP:9625"/>
        <dbReference type="ChEBI" id="CHEBI:15378"/>
        <dbReference type="ChEBI" id="CHEBI:16526"/>
        <dbReference type="ChEBI" id="CHEBI:57287"/>
        <dbReference type="ChEBI" id="CHEBI:57288"/>
        <dbReference type="ChEBI" id="CHEBI:78449"/>
        <dbReference type="ChEBI" id="CHEBI:78450"/>
        <dbReference type="EC" id="2.3.1.180"/>
    </reaction>
    <physiologicalReaction direction="left-to-right" evidence="11">
        <dbReference type="Rhea" id="RHEA:12081"/>
    </physiologicalReaction>
</comment>
<dbReference type="InterPro" id="IPR013747">
    <property type="entry name" value="ACP_syn_III_C"/>
</dbReference>
<dbReference type="SUPFAM" id="SSF53901">
    <property type="entry name" value="Thiolase-like"/>
    <property type="match status" value="1"/>
</dbReference>
<dbReference type="EMBL" id="CP027806">
    <property type="protein sequence ID" value="AXJ00986.1"/>
    <property type="molecule type" value="Genomic_DNA"/>
</dbReference>
<keyword evidence="6 12" id="KW-0276">Fatty acid metabolism</keyword>
<evidence type="ECO:0000256" key="6">
    <source>
        <dbReference type="ARBA" id="ARBA00022832"/>
    </source>
</evidence>
<dbReference type="Gene3D" id="3.40.47.10">
    <property type="match status" value="1"/>
</dbReference>
<evidence type="ECO:0000259" key="13">
    <source>
        <dbReference type="Pfam" id="PF08541"/>
    </source>
</evidence>
<dbReference type="EC" id="2.3.1.180" evidence="3 12"/>
<dbReference type="KEGG" id="cprv:CYPRO_1736"/>
<protein>
    <recommendedName>
        <fullName evidence="3 12">Beta-ketoacyl-[acyl-carrier-protein] synthase III</fullName>
        <shortName evidence="12">Beta-ketoacyl-ACP synthase III</shortName>
        <shortName evidence="12">KAS III</shortName>
        <ecNumber evidence="3 12">2.3.1.180</ecNumber>
    </recommendedName>
    <alternativeName>
        <fullName evidence="12">3-oxoacyl-[acyl-carrier-protein] synthase 3</fullName>
    </alternativeName>
    <alternativeName>
        <fullName evidence="12">3-oxoacyl-[acyl-carrier-protein] synthase III</fullName>
    </alternativeName>
</protein>
<dbReference type="GO" id="GO:0004315">
    <property type="term" value="F:3-oxoacyl-[acyl-carrier-protein] synthase activity"/>
    <property type="evidence" value="ECO:0007669"/>
    <property type="project" value="InterPro"/>
</dbReference>
<feature type="domain" description="Beta-ketoacyl-[acyl-carrier-protein] synthase III C-terminal" evidence="13">
    <location>
        <begin position="240"/>
        <end position="328"/>
    </location>
</feature>
<keyword evidence="8 12" id="KW-0275">Fatty acid biosynthesis</keyword>
<evidence type="ECO:0000256" key="5">
    <source>
        <dbReference type="ARBA" id="ARBA00022679"/>
    </source>
</evidence>
<dbReference type="NCBIfam" id="TIGR00747">
    <property type="entry name" value="fabH"/>
    <property type="match status" value="1"/>
</dbReference>
<evidence type="ECO:0000256" key="3">
    <source>
        <dbReference type="ARBA" id="ARBA00012333"/>
    </source>
</evidence>
<keyword evidence="12" id="KW-0963">Cytoplasm</keyword>
<keyword evidence="7 12" id="KW-0443">Lipid metabolism</keyword>
<evidence type="ECO:0000259" key="14">
    <source>
        <dbReference type="Pfam" id="PF08545"/>
    </source>
</evidence>
<evidence type="ECO:0000256" key="12">
    <source>
        <dbReference type="HAMAP-Rule" id="MF_01815"/>
    </source>
</evidence>
<accession>A0A345UKI4</accession>
<keyword evidence="9 12" id="KW-0511">Multifunctional enzyme</keyword>